<protein>
    <submittedName>
        <fullName evidence="1">Uncharacterized protein</fullName>
    </submittedName>
</protein>
<comment type="caution">
    <text evidence="1">The sequence shown here is derived from an EMBL/GenBank/DDBJ whole genome shotgun (WGS) entry which is preliminary data.</text>
</comment>
<reference evidence="1 2" key="2">
    <citation type="journal article" date="2022" name="Mol. Ecol. Resour.">
        <title>The genomes of chicory, endive, great burdock and yacon provide insights into Asteraceae paleo-polyploidization history and plant inulin production.</title>
        <authorList>
            <person name="Fan W."/>
            <person name="Wang S."/>
            <person name="Wang H."/>
            <person name="Wang A."/>
            <person name="Jiang F."/>
            <person name="Liu H."/>
            <person name="Zhao H."/>
            <person name="Xu D."/>
            <person name="Zhang Y."/>
        </authorList>
    </citation>
    <scope>NUCLEOTIDE SEQUENCE [LARGE SCALE GENOMIC DNA]</scope>
    <source>
        <strain evidence="2">cv. Yunnan</strain>
        <tissue evidence="1">Leaves</tissue>
    </source>
</reference>
<accession>A0ACB9HJ15</accession>
<keyword evidence="2" id="KW-1185">Reference proteome</keyword>
<evidence type="ECO:0000313" key="1">
    <source>
        <dbReference type="EMBL" id="KAI3795471.1"/>
    </source>
</evidence>
<dbReference type="Proteomes" id="UP001056120">
    <property type="component" value="Linkage Group LG12"/>
</dbReference>
<dbReference type="EMBL" id="CM042029">
    <property type="protein sequence ID" value="KAI3795471.1"/>
    <property type="molecule type" value="Genomic_DNA"/>
</dbReference>
<evidence type="ECO:0000313" key="2">
    <source>
        <dbReference type="Proteomes" id="UP001056120"/>
    </source>
</evidence>
<sequence length="131" mass="14611">MESKRRRIENAPLTSLCNQDDTDADYSPDQDLISRPRKRRDLRHKQVDDLKGKQAEQSTVGTTNDDNDQGGGDAGSKDQGDFQDDTQRSDPFNFDFEGDLTDPKDNDSPSHLYSTPAKDIQDEGVESSSDS</sequence>
<name>A0ACB9HJ15_9ASTR</name>
<gene>
    <name evidence="1" type="ORF">L1987_38126</name>
</gene>
<proteinExistence type="predicted"/>
<reference evidence="2" key="1">
    <citation type="journal article" date="2022" name="Mol. Ecol. Resour.">
        <title>The genomes of chicory, endive, great burdock and yacon provide insights into Asteraceae palaeo-polyploidization history and plant inulin production.</title>
        <authorList>
            <person name="Fan W."/>
            <person name="Wang S."/>
            <person name="Wang H."/>
            <person name="Wang A."/>
            <person name="Jiang F."/>
            <person name="Liu H."/>
            <person name="Zhao H."/>
            <person name="Xu D."/>
            <person name="Zhang Y."/>
        </authorList>
    </citation>
    <scope>NUCLEOTIDE SEQUENCE [LARGE SCALE GENOMIC DNA]</scope>
    <source>
        <strain evidence="2">cv. Yunnan</strain>
    </source>
</reference>
<organism evidence="1 2">
    <name type="scientific">Smallanthus sonchifolius</name>
    <dbReference type="NCBI Taxonomy" id="185202"/>
    <lineage>
        <taxon>Eukaryota</taxon>
        <taxon>Viridiplantae</taxon>
        <taxon>Streptophyta</taxon>
        <taxon>Embryophyta</taxon>
        <taxon>Tracheophyta</taxon>
        <taxon>Spermatophyta</taxon>
        <taxon>Magnoliopsida</taxon>
        <taxon>eudicotyledons</taxon>
        <taxon>Gunneridae</taxon>
        <taxon>Pentapetalae</taxon>
        <taxon>asterids</taxon>
        <taxon>campanulids</taxon>
        <taxon>Asterales</taxon>
        <taxon>Asteraceae</taxon>
        <taxon>Asteroideae</taxon>
        <taxon>Heliantheae alliance</taxon>
        <taxon>Millerieae</taxon>
        <taxon>Smallanthus</taxon>
    </lineage>
</organism>